<keyword evidence="1" id="KW-0472">Membrane</keyword>
<feature type="transmembrane region" description="Helical" evidence="1">
    <location>
        <begin position="229"/>
        <end position="254"/>
    </location>
</feature>
<protein>
    <submittedName>
        <fullName evidence="2">Uncharacterized protein</fullName>
    </submittedName>
</protein>
<evidence type="ECO:0000313" key="2">
    <source>
        <dbReference type="EMBL" id="GEP42902.1"/>
    </source>
</evidence>
<evidence type="ECO:0000256" key="1">
    <source>
        <dbReference type="SAM" id="Phobius"/>
    </source>
</evidence>
<dbReference type="EMBL" id="BKAG01000013">
    <property type="protein sequence ID" value="GEP42902.1"/>
    <property type="molecule type" value="Genomic_DNA"/>
</dbReference>
<organism evidence="2 3">
    <name type="scientific">Brevifollis gellanilyticus</name>
    <dbReference type="NCBI Taxonomy" id="748831"/>
    <lineage>
        <taxon>Bacteria</taxon>
        <taxon>Pseudomonadati</taxon>
        <taxon>Verrucomicrobiota</taxon>
        <taxon>Verrucomicrobiia</taxon>
        <taxon>Verrucomicrobiales</taxon>
        <taxon>Verrucomicrobiaceae</taxon>
    </lineage>
</organism>
<sequence>MQVVDGESRSWKNAEWVALPARSLVSVPMRFLGVEGARRDSAAQLELEAAGFSSETAESHNFEIISHDRPDEKDQPIAALIQVAPLPPHVLDAADNARFVPSVAFHHLEPGEVLIWREAGSLAMAVPNAHGAPIHSQGLAARVLDSDAAAEIRRVLAGLELIGALPDLKAVCISSTTEEEEIIPATFAEGLDLPVITRRAGPPVMPEKATRLVPAPVVQLRQERQQRRMIMMGVAAFTFVLIAALGAFAMRVLLRERQLAAEEQRLNSIEPELTAIRDAKANWEDLRPALTPDQYPVESIYQLILLMPQTGIRVTRFELRTDGIVIDGEAASLGHGIEFRDKLVAAPAFKRWQWDFPAPTSLPDGRATFRAEARPPEAAADGTSTEVTSL</sequence>
<accession>A0A512M841</accession>
<gene>
    <name evidence="2" type="ORF">BGE01nite_21930</name>
</gene>
<reference evidence="2 3" key="1">
    <citation type="submission" date="2019-07" db="EMBL/GenBank/DDBJ databases">
        <title>Whole genome shotgun sequence of Brevifollis gellanilyticus NBRC 108608.</title>
        <authorList>
            <person name="Hosoyama A."/>
            <person name="Uohara A."/>
            <person name="Ohji S."/>
            <person name="Ichikawa N."/>
        </authorList>
    </citation>
    <scope>NUCLEOTIDE SEQUENCE [LARGE SCALE GENOMIC DNA]</scope>
    <source>
        <strain evidence="2 3">NBRC 108608</strain>
    </source>
</reference>
<proteinExistence type="predicted"/>
<evidence type="ECO:0000313" key="3">
    <source>
        <dbReference type="Proteomes" id="UP000321577"/>
    </source>
</evidence>
<dbReference type="AlphaFoldDB" id="A0A512M841"/>
<keyword evidence="1" id="KW-0812">Transmembrane</keyword>
<keyword evidence="3" id="KW-1185">Reference proteome</keyword>
<dbReference type="Proteomes" id="UP000321577">
    <property type="component" value="Unassembled WGS sequence"/>
</dbReference>
<keyword evidence="1" id="KW-1133">Transmembrane helix</keyword>
<comment type="caution">
    <text evidence="2">The sequence shown here is derived from an EMBL/GenBank/DDBJ whole genome shotgun (WGS) entry which is preliminary data.</text>
</comment>
<name>A0A512M841_9BACT</name>